<keyword evidence="6" id="KW-0378">Hydrolase</keyword>
<dbReference type="InterPro" id="IPR041371">
    <property type="entry name" value="GH92_N"/>
</dbReference>
<dbReference type="InterPro" id="IPR014718">
    <property type="entry name" value="GH-type_carb-bd"/>
</dbReference>
<dbReference type="Gene3D" id="1.20.1050.60">
    <property type="entry name" value="alpha-1,2-mannosidase"/>
    <property type="match status" value="1"/>
</dbReference>
<evidence type="ECO:0000259" key="5">
    <source>
        <dbReference type="Pfam" id="PF17678"/>
    </source>
</evidence>
<feature type="domain" description="Glycosyl hydrolase family 92" evidence="4">
    <location>
        <begin position="270"/>
        <end position="752"/>
    </location>
</feature>
<dbReference type="Pfam" id="PF07971">
    <property type="entry name" value="Glyco_hydro_92"/>
    <property type="match status" value="1"/>
</dbReference>
<evidence type="ECO:0000259" key="4">
    <source>
        <dbReference type="Pfam" id="PF07971"/>
    </source>
</evidence>
<gene>
    <name evidence="6" type="ORF">MQE36_12150</name>
</gene>
<dbReference type="PANTHER" id="PTHR12143">
    <property type="entry name" value="PEPTIDE N-GLYCANASE PNGASE -RELATED"/>
    <property type="match status" value="1"/>
</dbReference>
<proteinExistence type="predicted"/>
<dbReference type="InterPro" id="IPR050883">
    <property type="entry name" value="PNGase"/>
</dbReference>
<dbReference type="EC" id="3.2.1.-" evidence="6"/>
<dbReference type="Gene3D" id="1.20.1610.10">
    <property type="entry name" value="alpha-1,2-mannosidases domains"/>
    <property type="match status" value="1"/>
</dbReference>
<reference evidence="6 7" key="1">
    <citation type="journal article" date="2018" name="Int. J. Syst. Evol. Microbiol.">
        <title>Zhouia spongiae sp. nov., isolated from a marine sponge.</title>
        <authorList>
            <person name="Zhuang L."/>
            <person name="Lin B."/>
            <person name="Qin F."/>
            <person name="Luo L."/>
        </authorList>
    </citation>
    <scope>NUCLEOTIDE SEQUENCE [LARGE SCALE GENOMIC DNA]</scope>
    <source>
        <strain evidence="6 7">HN-Y44</strain>
    </source>
</reference>
<dbReference type="GO" id="GO:0016798">
    <property type="term" value="F:hydrolase activity, acting on glycosyl bonds"/>
    <property type="evidence" value="ECO:0007669"/>
    <property type="project" value="UniProtKB-KW"/>
</dbReference>
<dbReference type="NCBIfam" id="TIGR01180">
    <property type="entry name" value="aman2_put"/>
    <property type="match status" value="1"/>
</dbReference>
<evidence type="ECO:0000313" key="6">
    <source>
        <dbReference type="EMBL" id="UNY97836.1"/>
    </source>
</evidence>
<comment type="subunit">
    <text evidence="2">Monomer.</text>
</comment>
<dbReference type="InterPro" id="IPR008928">
    <property type="entry name" value="6-hairpin_glycosidase_sf"/>
</dbReference>
<dbReference type="Gene3D" id="3.30.2080.10">
    <property type="entry name" value="GH92 mannosidase domain"/>
    <property type="match status" value="1"/>
</dbReference>
<sequence>MRILILILHVFLFINISFGQFTKTPSEYVDVFMGTSNSRWMLGPYATVPFGMIQLGPDNQGNQWMGGYEYAINSVSGFSHIHAWTMAGLRMMPTTADLVIEDRPVDAPYKGANAGYHSRILKESEKGSPGYYSVYLYDHDVKAEITATTRCGFQKYTFPEKKESRILIDLLIPSEYGMKINDARITKVSNTEIEGYADCVSSWWNNYKLHFVLQFSKPFKIMNGWNEGKEQDDITEITGKNDIGAYVIYETEKDEEILVRSGISMVNIDQARLNLETEITIPFGWDFNAVVNNAQEAWNKILKRINVAGGTEEDKIKFYTNLYRAYAAKQTWNDVNGKYMDPCENEQESAKGVAMYGGDAFWNSFWNLNGLWSLVTPDITKNWVNTQLELYEKTGWTGKGPTGLEYSGIMEGSHEMALMLSAYQKGIYTEDPGKLYEAMKKNVTVSGINHECGGHAGNPGLDNYIKYGYMPMDKGVTNKTLDYAFDDWCVAQMAKAAGYRKDYKYFIKRSENYKNSFHPEYRFIVPKDSKGKWKENFSAFDNYSFIEGNSWQYSLYVPHDIPGVIDLIGKDLFNQRLEEGFKKSKEHKYAAHALDRTGGRKSEYYINHGNQVNMQAAWLFNYSGKPWLTQKYTRDIMETYYGSTPYHGWEGDEDEGQMGAWFVMSSMGLFEMNGGGDADPVLDISSPLFDKIVIKLDENYYPGNEFVIETLNNSKKNIYIQSATLNDRALRSCRIKYKDLVKGGKLVLIMGDRPNINWGKH</sequence>
<accession>A0ABY3YK09</accession>
<comment type="cofactor">
    <cofactor evidence="1">
        <name>Ca(2+)</name>
        <dbReference type="ChEBI" id="CHEBI:29108"/>
    </cofactor>
</comment>
<dbReference type="InterPro" id="IPR005887">
    <property type="entry name" value="GH92_a_mannosidase_put"/>
</dbReference>
<evidence type="ECO:0000256" key="3">
    <source>
        <dbReference type="ARBA" id="ARBA00022837"/>
    </source>
</evidence>
<dbReference type="Gene3D" id="2.70.98.10">
    <property type="match status" value="1"/>
</dbReference>
<keyword evidence="7" id="KW-1185">Reference proteome</keyword>
<organism evidence="6 7">
    <name type="scientific">Zhouia spongiae</name>
    <dbReference type="NCBI Taxonomy" id="2202721"/>
    <lineage>
        <taxon>Bacteria</taxon>
        <taxon>Pseudomonadati</taxon>
        <taxon>Bacteroidota</taxon>
        <taxon>Flavobacteriia</taxon>
        <taxon>Flavobacteriales</taxon>
        <taxon>Flavobacteriaceae</taxon>
        <taxon>Zhouia</taxon>
    </lineage>
</organism>
<dbReference type="Pfam" id="PF17678">
    <property type="entry name" value="Glyco_hydro_92N"/>
    <property type="match status" value="1"/>
</dbReference>
<dbReference type="PANTHER" id="PTHR12143:SF39">
    <property type="entry name" value="SECRETED PROTEIN"/>
    <property type="match status" value="1"/>
</dbReference>
<evidence type="ECO:0000256" key="2">
    <source>
        <dbReference type="ARBA" id="ARBA00011245"/>
    </source>
</evidence>
<keyword evidence="3" id="KW-0106">Calcium</keyword>
<dbReference type="Proteomes" id="UP000829476">
    <property type="component" value="Chromosome"/>
</dbReference>
<feature type="domain" description="Glycosyl hydrolase family 92 N-terminal" evidence="5">
    <location>
        <begin position="28"/>
        <end position="264"/>
    </location>
</feature>
<evidence type="ECO:0000313" key="7">
    <source>
        <dbReference type="Proteomes" id="UP000829476"/>
    </source>
</evidence>
<evidence type="ECO:0000256" key="1">
    <source>
        <dbReference type="ARBA" id="ARBA00001913"/>
    </source>
</evidence>
<name>A0ABY3YK09_9FLAO</name>
<dbReference type="InterPro" id="IPR012939">
    <property type="entry name" value="Glyco_hydro_92"/>
</dbReference>
<keyword evidence="6" id="KW-0326">Glycosidase</keyword>
<protein>
    <submittedName>
        <fullName evidence="6">GH92 family glycosyl hydrolase</fullName>
        <ecNumber evidence="6">3.2.1.-</ecNumber>
    </submittedName>
</protein>
<dbReference type="EMBL" id="CP094326">
    <property type="protein sequence ID" value="UNY97836.1"/>
    <property type="molecule type" value="Genomic_DNA"/>
</dbReference>
<dbReference type="SUPFAM" id="SSF48208">
    <property type="entry name" value="Six-hairpin glycosidases"/>
    <property type="match status" value="1"/>
</dbReference>